<evidence type="ECO:0000313" key="2">
    <source>
        <dbReference type="EMBL" id="AEG72915.1"/>
    </source>
</evidence>
<feature type="signal peptide" evidence="1">
    <location>
        <begin position="1"/>
        <end position="17"/>
    </location>
</feature>
<dbReference type="Proteomes" id="UP000007952">
    <property type="component" value="Chromosome"/>
</dbReference>
<feature type="chain" id="PRO_5003339427" description="Lipoprotein" evidence="1">
    <location>
        <begin position="18"/>
        <end position="216"/>
    </location>
</feature>
<accession>F6FI67</accession>
<dbReference type="EMBL" id="CP002808">
    <property type="protein sequence ID" value="AEG72915.1"/>
    <property type="molecule type" value="Genomic_DNA"/>
</dbReference>
<name>F6FI67_MYCHI</name>
<proteinExistence type="predicted"/>
<evidence type="ECO:0000313" key="3">
    <source>
        <dbReference type="Proteomes" id="UP000007952"/>
    </source>
</evidence>
<dbReference type="HOGENOM" id="CLU_1319757_0_0_14"/>
<dbReference type="STRING" id="859194.MHF_0643"/>
<reference key="2">
    <citation type="submission" date="2011-05" db="EMBL/GenBank/DDBJ databases">
        <title>The Genome of Mycoplasma haemofelis Strain Ohio2, a pathogenic hemoplasma of the cat.</title>
        <authorList>
            <person name="Santos A.P."/>
            <person name="Guimaraes A.M.S."/>
            <person name="SanMiguel P.J."/>
            <person name="Martin S.W."/>
            <person name="Messick J.B."/>
        </authorList>
    </citation>
    <scope>NUCLEOTIDE SEQUENCE</scope>
    <source>
        <strain>Ohio2</strain>
    </source>
</reference>
<keyword evidence="1" id="KW-0732">Signal</keyword>
<gene>
    <name evidence="2" type="ordered locus">MHF_0643</name>
</gene>
<dbReference type="KEGG" id="mhf:MHF_0643"/>
<evidence type="ECO:0000256" key="1">
    <source>
        <dbReference type="SAM" id="SignalP"/>
    </source>
</evidence>
<sequence length="216" mass="23645">MFLNFFALMPISKSVLGAATTAGVAGSGALAYKLGAFGERSIPTIKQQLKEKGYELIEAPDQWKTSFNAFKSDGSFITEINKYKEGSEALTSQSDENKGKEALKRMCESYLGSNGNFDNASKWCVLRIQDKPPTGGWLPLVDTGNDATGNQDKWKKAFKERQASIAGKIAEVTTSTSEDDGHAKLKKWCQDNLTLSFNTERKSIFDNASAWCVATT</sequence>
<organism evidence="2 3">
    <name type="scientific">Mycoplasma haemofelis (strain Ohio2)</name>
    <dbReference type="NCBI Taxonomy" id="859194"/>
    <lineage>
        <taxon>Bacteria</taxon>
        <taxon>Bacillati</taxon>
        <taxon>Mycoplasmatota</taxon>
        <taxon>Mollicutes</taxon>
        <taxon>Mycoplasmataceae</taxon>
        <taxon>Mycoplasma</taxon>
    </lineage>
</organism>
<dbReference type="AlphaFoldDB" id="F6FI67"/>
<evidence type="ECO:0008006" key="4">
    <source>
        <dbReference type="Google" id="ProtNLM"/>
    </source>
</evidence>
<reference evidence="2 3" key="1">
    <citation type="journal article" date="2011" name="J. Bacteriol.">
        <title>Complete genome sequences of two hemotropic Mycoplasmas, Mycoplasma haemofelis strain Ohio2 and Mycoplasma suis strain Illinois.</title>
        <authorList>
            <person name="Messick J.B."/>
            <person name="Santos A.P."/>
            <person name="Guimaraes A.M."/>
        </authorList>
    </citation>
    <scope>NUCLEOTIDE SEQUENCE [LARGE SCALE GENOMIC DNA]</scope>
    <source>
        <strain evidence="2 3">Ohio2</strain>
    </source>
</reference>
<protein>
    <recommendedName>
        <fullName evidence="4">Lipoprotein</fullName>
    </recommendedName>
</protein>